<comment type="caution">
    <text evidence="15">The sequence shown here is derived from an EMBL/GenBank/DDBJ whole genome shotgun (WGS) entry which is preliminary data.</text>
</comment>
<organism evidence="15 16">
    <name type="scientific">Paramagnetospirillum marisnigri</name>
    <dbReference type="NCBI Taxonomy" id="1285242"/>
    <lineage>
        <taxon>Bacteria</taxon>
        <taxon>Pseudomonadati</taxon>
        <taxon>Pseudomonadota</taxon>
        <taxon>Alphaproteobacteria</taxon>
        <taxon>Rhodospirillales</taxon>
        <taxon>Magnetospirillaceae</taxon>
        <taxon>Paramagnetospirillum</taxon>
    </lineage>
</organism>
<evidence type="ECO:0000256" key="6">
    <source>
        <dbReference type="ARBA" id="ARBA00022692"/>
    </source>
</evidence>
<evidence type="ECO:0000256" key="8">
    <source>
        <dbReference type="ARBA" id="ARBA00022982"/>
    </source>
</evidence>
<evidence type="ECO:0000256" key="7">
    <source>
        <dbReference type="ARBA" id="ARBA00022723"/>
    </source>
</evidence>
<dbReference type="STRING" id="1285242.A6A04_16870"/>
<keyword evidence="10" id="KW-0408">Iron</keyword>
<dbReference type="Gene3D" id="1.20.950.20">
    <property type="entry name" value="Transmembrane di-heme cytochromes, Chain C"/>
    <property type="match status" value="1"/>
</dbReference>
<evidence type="ECO:0000256" key="2">
    <source>
        <dbReference type="ARBA" id="ARBA00004651"/>
    </source>
</evidence>
<keyword evidence="9 13" id="KW-1133">Transmembrane helix</keyword>
<reference evidence="15 16" key="1">
    <citation type="submission" date="2016-04" db="EMBL/GenBank/DDBJ databases">
        <title>Draft genome sequence of freshwater magnetotactic bacteria Magnetospirillum marisnigri SP-1 and Magnetospirillum moscoviense BB-1.</title>
        <authorList>
            <person name="Koziaeva V."/>
            <person name="Dziuba M.V."/>
            <person name="Ivanov T.M."/>
            <person name="Kuznetsov B."/>
            <person name="Grouzdev D.S."/>
        </authorList>
    </citation>
    <scope>NUCLEOTIDE SEQUENCE [LARGE SCALE GENOMIC DNA]</scope>
    <source>
        <strain evidence="15 16">SP-1</strain>
    </source>
</reference>
<dbReference type="PANTHER" id="PTHR30529">
    <property type="entry name" value="CYTOCHROME B561"/>
    <property type="match status" value="1"/>
</dbReference>
<sequence>MSARLRYDGVAMTLHWAMAAAILGLLASGFVMIGLKPGSAQQFQMYQTHKSVGITVLALTLLRLGWRLAHRPPSLPDTMPAWEQAVAHAGHWALYGLMLAMPLAGWAVVSTSPYNIATVLYGLLPLPHLPLPRDLNGAAKLAHLIGAWLMVATLLGHVGAALRHHLLLKDEVMARMLPRFRRDS</sequence>
<evidence type="ECO:0000256" key="4">
    <source>
        <dbReference type="ARBA" id="ARBA00022475"/>
    </source>
</evidence>
<dbReference type="Pfam" id="PF01292">
    <property type="entry name" value="Ni_hydr_CYTB"/>
    <property type="match status" value="1"/>
</dbReference>
<evidence type="ECO:0000256" key="11">
    <source>
        <dbReference type="ARBA" id="ARBA00023136"/>
    </source>
</evidence>
<dbReference type="RefSeq" id="WP_068491823.1">
    <property type="nucleotide sequence ID" value="NZ_LWQT01000048.1"/>
</dbReference>
<evidence type="ECO:0000256" key="12">
    <source>
        <dbReference type="ARBA" id="ARBA00037975"/>
    </source>
</evidence>
<dbReference type="SUPFAM" id="SSF81342">
    <property type="entry name" value="Transmembrane di-heme cytochromes"/>
    <property type="match status" value="1"/>
</dbReference>
<feature type="transmembrane region" description="Helical" evidence="13">
    <location>
        <begin position="144"/>
        <end position="166"/>
    </location>
</feature>
<evidence type="ECO:0000313" key="16">
    <source>
        <dbReference type="Proteomes" id="UP000078428"/>
    </source>
</evidence>
<keyword evidence="3" id="KW-0813">Transport</keyword>
<dbReference type="InterPro" id="IPR016174">
    <property type="entry name" value="Di-haem_cyt_TM"/>
</dbReference>
<comment type="similarity">
    <text evidence="12">Belongs to the cytochrome b561 family.</text>
</comment>
<keyword evidence="4" id="KW-1003">Cell membrane</keyword>
<dbReference type="InterPro" id="IPR052168">
    <property type="entry name" value="Cytochrome_b561_oxidase"/>
</dbReference>
<comment type="cofactor">
    <cofactor evidence="1">
        <name>heme b</name>
        <dbReference type="ChEBI" id="CHEBI:60344"/>
    </cofactor>
</comment>
<keyword evidence="7" id="KW-0479">Metal-binding</keyword>
<keyword evidence="11 13" id="KW-0472">Membrane</keyword>
<dbReference type="Proteomes" id="UP000078428">
    <property type="component" value="Unassembled WGS sequence"/>
</dbReference>
<evidence type="ECO:0000259" key="14">
    <source>
        <dbReference type="Pfam" id="PF01292"/>
    </source>
</evidence>
<dbReference type="EMBL" id="LWQT01000048">
    <property type="protein sequence ID" value="OAN51099.1"/>
    <property type="molecule type" value="Genomic_DNA"/>
</dbReference>
<dbReference type="GO" id="GO:0022904">
    <property type="term" value="P:respiratory electron transport chain"/>
    <property type="evidence" value="ECO:0007669"/>
    <property type="project" value="InterPro"/>
</dbReference>
<gene>
    <name evidence="15" type="ORF">A6A04_16870</name>
</gene>
<keyword evidence="8" id="KW-0249">Electron transport</keyword>
<feature type="transmembrane region" description="Helical" evidence="13">
    <location>
        <begin position="12"/>
        <end position="35"/>
    </location>
</feature>
<proteinExistence type="inferred from homology"/>
<dbReference type="OrthoDB" id="1247465at2"/>
<evidence type="ECO:0000256" key="5">
    <source>
        <dbReference type="ARBA" id="ARBA00022617"/>
    </source>
</evidence>
<feature type="domain" description="Cytochrome b561 bacterial/Ni-hydrogenase" evidence="14">
    <location>
        <begin position="6"/>
        <end position="178"/>
    </location>
</feature>
<dbReference type="GO" id="GO:0005886">
    <property type="term" value="C:plasma membrane"/>
    <property type="evidence" value="ECO:0007669"/>
    <property type="project" value="UniProtKB-SubCell"/>
</dbReference>
<feature type="transmembrane region" description="Helical" evidence="13">
    <location>
        <begin position="47"/>
        <end position="66"/>
    </location>
</feature>
<dbReference type="GO" id="GO:0020037">
    <property type="term" value="F:heme binding"/>
    <property type="evidence" value="ECO:0007669"/>
    <property type="project" value="TreeGrafter"/>
</dbReference>
<dbReference type="PANTHER" id="PTHR30529:SF1">
    <property type="entry name" value="CYTOCHROME B561 HOMOLOG 2"/>
    <property type="match status" value="1"/>
</dbReference>
<keyword evidence="16" id="KW-1185">Reference proteome</keyword>
<dbReference type="InterPro" id="IPR011577">
    <property type="entry name" value="Cyt_b561_bac/Ni-Hgenase"/>
</dbReference>
<evidence type="ECO:0000313" key="15">
    <source>
        <dbReference type="EMBL" id="OAN51099.1"/>
    </source>
</evidence>
<dbReference type="GO" id="GO:0046872">
    <property type="term" value="F:metal ion binding"/>
    <property type="evidence" value="ECO:0007669"/>
    <property type="project" value="UniProtKB-KW"/>
</dbReference>
<keyword evidence="6 13" id="KW-0812">Transmembrane</keyword>
<dbReference type="GO" id="GO:0009055">
    <property type="term" value="F:electron transfer activity"/>
    <property type="evidence" value="ECO:0007669"/>
    <property type="project" value="InterPro"/>
</dbReference>
<keyword evidence="5" id="KW-0349">Heme</keyword>
<dbReference type="AlphaFoldDB" id="A0A178MS87"/>
<protein>
    <submittedName>
        <fullName evidence="15">Cytochrome B</fullName>
    </submittedName>
</protein>
<evidence type="ECO:0000256" key="3">
    <source>
        <dbReference type="ARBA" id="ARBA00022448"/>
    </source>
</evidence>
<accession>A0A178MS87</accession>
<evidence type="ECO:0000256" key="10">
    <source>
        <dbReference type="ARBA" id="ARBA00023004"/>
    </source>
</evidence>
<evidence type="ECO:0000256" key="9">
    <source>
        <dbReference type="ARBA" id="ARBA00022989"/>
    </source>
</evidence>
<comment type="subcellular location">
    <subcellularLocation>
        <location evidence="2">Cell membrane</location>
        <topology evidence="2">Multi-pass membrane protein</topology>
    </subcellularLocation>
</comment>
<name>A0A178MS87_9PROT</name>
<evidence type="ECO:0000256" key="1">
    <source>
        <dbReference type="ARBA" id="ARBA00001970"/>
    </source>
</evidence>
<evidence type="ECO:0000256" key="13">
    <source>
        <dbReference type="SAM" id="Phobius"/>
    </source>
</evidence>